<keyword evidence="3" id="KW-1185">Reference proteome</keyword>
<accession>A0AAD6MJM6</accession>
<gene>
    <name evidence="2" type="ORF">NC653_019827</name>
</gene>
<dbReference type="EMBL" id="JAQIZT010000008">
    <property type="protein sequence ID" value="KAJ6986444.1"/>
    <property type="molecule type" value="Genomic_DNA"/>
</dbReference>
<sequence>MSLGMLSNKLRKQREQHKSCTNCGDVTREYNEGGADASDSLNIKRPPSEDLGSNLSGTHVLAPLMPPQRFSAFLLLERVSMFLLQHLRKGSLHHLCMLTWEERVEGSAVQNSHHIQFYSCEINHKCPLVLQIVLFDSHHPQSDGIKRDAGGGYAVSVEEPEDSELSESEEQKAETWEETERLDQAEQDVARKRQRQPTEREQDAGDSEGHSESVTTGGRRKRQQIVAPERAYSRAKTILILDATRCIGNKTADGAAAVEPIQNPETASGLSLGVTSENNKSTDLVQVTTVRSVELSQDKVVRVQTTDVDDQAEAAKFSWNYRVE</sequence>
<dbReference type="AlphaFoldDB" id="A0AAD6MJM6"/>
<feature type="compositionally biased region" description="Acidic residues" evidence="1">
    <location>
        <begin position="158"/>
        <end position="168"/>
    </location>
</feature>
<name>A0AAD6MJM6_9ROSI</name>
<evidence type="ECO:0000313" key="3">
    <source>
        <dbReference type="Proteomes" id="UP001164929"/>
    </source>
</evidence>
<evidence type="ECO:0000256" key="1">
    <source>
        <dbReference type="SAM" id="MobiDB-lite"/>
    </source>
</evidence>
<protein>
    <submittedName>
        <fullName evidence="2">Uncharacterized protein</fullName>
    </submittedName>
</protein>
<feature type="compositionally biased region" description="Basic and acidic residues" evidence="1">
    <location>
        <begin position="169"/>
        <end position="211"/>
    </location>
</feature>
<dbReference type="Proteomes" id="UP001164929">
    <property type="component" value="Chromosome 8"/>
</dbReference>
<reference evidence="2" key="1">
    <citation type="journal article" date="2023" name="Mol. Ecol. Resour.">
        <title>Chromosome-level genome assembly of a triploid poplar Populus alba 'Berolinensis'.</title>
        <authorList>
            <person name="Chen S."/>
            <person name="Yu Y."/>
            <person name="Wang X."/>
            <person name="Wang S."/>
            <person name="Zhang T."/>
            <person name="Zhou Y."/>
            <person name="He R."/>
            <person name="Meng N."/>
            <person name="Wang Y."/>
            <person name="Liu W."/>
            <person name="Liu Z."/>
            <person name="Liu J."/>
            <person name="Guo Q."/>
            <person name="Huang H."/>
            <person name="Sederoff R.R."/>
            <person name="Wang G."/>
            <person name="Qu G."/>
            <person name="Chen S."/>
        </authorList>
    </citation>
    <scope>NUCLEOTIDE SEQUENCE</scope>
    <source>
        <strain evidence="2">SC-2020</strain>
    </source>
</reference>
<organism evidence="2 3">
    <name type="scientific">Populus alba x Populus x berolinensis</name>
    <dbReference type="NCBI Taxonomy" id="444605"/>
    <lineage>
        <taxon>Eukaryota</taxon>
        <taxon>Viridiplantae</taxon>
        <taxon>Streptophyta</taxon>
        <taxon>Embryophyta</taxon>
        <taxon>Tracheophyta</taxon>
        <taxon>Spermatophyta</taxon>
        <taxon>Magnoliopsida</taxon>
        <taxon>eudicotyledons</taxon>
        <taxon>Gunneridae</taxon>
        <taxon>Pentapetalae</taxon>
        <taxon>rosids</taxon>
        <taxon>fabids</taxon>
        <taxon>Malpighiales</taxon>
        <taxon>Salicaceae</taxon>
        <taxon>Saliceae</taxon>
        <taxon>Populus</taxon>
    </lineage>
</organism>
<feature type="region of interest" description="Disordered" evidence="1">
    <location>
        <begin position="156"/>
        <end position="228"/>
    </location>
</feature>
<comment type="caution">
    <text evidence="2">The sequence shown here is derived from an EMBL/GenBank/DDBJ whole genome shotgun (WGS) entry which is preliminary data.</text>
</comment>
<proteinExistence type="predicted"/>
<evidence type="ECO:0000313" key="2">
    <source>
        <dbReference type="EMBL" id="KAJ6986444.1"/>
    </source>
</evidence>